<feature type="compositionally biased region" description="Polar residues" evidence="1">
    <location>
        <begin position="510"/>
        <end position="528"/>
    </location>
</feature>
<keyword evidence="2" id="KW-1133">Transmembrane helix</keyword>
<evidence type="ECO:0008006" key="5">
    <source>
        <dbReference type="Google" id="ProtNLM"/>
    </source>
</evidence>
<evidence type="ECO:0000313" key="3">
    <source>
        <dbReference type="EMBL" id="WNY23655.1"/>
    </source>
</evidence>
<dbReference type="PANTHER" id="PTHR11319:SF35">
    <property type="entry name" value="OUTER MEMBRANE PROTEIN PMPC-RELATED"/>
    <property type="match status" value="1"/>
</dbReference>
<dbReference type="Proteomes" id="UP001302978">
    <property type="component" value="Chromosome"/>
</dbReference>
<organism evidence="3 4">
    <name type="scientific">Methanimicrococcus hongohii</name>
    <dbReference type="NCBI Taxonomy" id="3028295"/>
    <lineage>
        <taxon>Archaea</taxon>
        <taxon>Methanobacteriati</taxon>
        <taxon>Methanobacteriota</taxon>
        <taxon>Stenosarchaea group</taxon>
        <taxon>Methanomicrobia</taxon>
        <taxon>Methanosarcinales</taxon>
        <taxon>Methanosarcinaceae</taxon>
        <taxon>Methanimicrococcus</taxon>
    </lineage>
</organism>
<dbReference type="EMBL" id="CP131059">
    <property type="protein sequence ID" value="WNY23655.1"/>
    <property type="molecule type" value="Genomic_DNA"/>
</dbReference>
<evidence type="ECO:0000256" key="1">
    <source>
        <dbReference type="SAM" id="MobiDB-lite"/>
    </source>
</evidence>
<accession>A0AA96V1K5</accession>
<evidence type="ECO:0000256" key="2">
    <source>
        <dbReference type="SAM" id="Phobius"/>
    </source>
</evidence>
<keyword evidence="4" id="KW-1185">Reference proteome</keyword>
<reference evidence="3 4" key="1">
    <citation type="submission" date="2023-07" db="EMBL/GenBank/DDBJ databases">
        <title>Closed genoem sequence of Methanomicrococcus sp. Hf6.</title>
        <authorList>
            <person name="Poehlein A."/>
            <person name="Protasov E."/>
            <person name="Platt K."/>
            <person name="Reeh H."/>
            <person name="Daniel R."/>
            <person name="Brune A."/>
        </authorList>
    </citation>
    <scope>NUCLEOTIDE SEQUENCE [LARGE SCALE GENOMIC DNA]</scope>
    <source>
        <strain evidence="3 4">Hf6</strain>
    </source>
</reference>
<protein>
    <recommendedName>
        <fullName evidence="5">Right handed beta helix domain-containing protein</fullName>
    </recommendedName>
</protein>
<feature type="region of interest" description="Disordered" evidence="1">
    <location>
        <begin position="502"/>
        <end position="537"/>
    </location>
</feature>
<dbReference type="SUPFAM" id="SSF51126">
    <property type="entry name" value="Pectin lyase-like"/>
    <property type="match status" value="2"/>
</dbReference>
<dbReference type="KEGG" id="mehf:MmiHf6_09640"/>
<dbReference type="PANTHER" id="PTHR11319">
    <property type="entry name" value="G PROTEIN-COUPLED RECEPTOR-RELATED"/>
    <property type="match status" value="1"/>
</dbReference>
<dbReference type="InterPro" id="IPR012334">
    <property type="entry name" value="Pectin_lyas_fold"/>
</dbReference>
<sequence length="576" mass="59906">MQKIAKTLVLSVLILLLFTSVASAQEWVVTSGGDTGKVNLSMINLDNMTLREAIAKASSGDTIVFADNVTSVAIMNGTLNISNDITVGGTTKVTVGRDSSPVTQEMAIFTVSGANVTFKQLTIENGYVTNGTGGGVLIDRANVTFDACTIQNNRADTGGGIYVANSSNVKFVTSSIYKNTASTDGSALYIKSGNVEFQNTIVNGHSDKYNLIKLDQGKITANQSRVINNAITSKGSPVNASSGTIVEFKNSTFSNNTATESAGITSYGTLIVESCVFDQGVTTGSGGGITLMNGSTGTIKYSVFSNANVTDDGGGIHVAANASATIDTCTFLNNIANYGGAFFSRGTVNATGITAVNNTAKFFGGAVALWNDGNATLTKSVLAGNTAKSNNTAKDVGGGGLNISNSVATISNNVIVGNTDPRNVDFGQLNATVNSGGNNLVGTYNGNGRFPIDSTDVSGIEVENVFVMQNGLPAVTRSTGYTAGYDKVQVYTVALNSSADNPAADILGGNEQTPEPDQPSENETNQTPVEPEPEDSGSSWTKWLMYGIIAIVLLVIIAVAGVLLWKYNEKRKYKFG</sequence>
<dbReference type="Gene3D" id="2.160.20.10">
    <property type="entry name" value="Single-stranded right-handed beta-helix, Pectin lyase-like"/>
    <property type="match status" value="1"/>
</dbReference>
<gene>
    <name evidence="3" type="ORF">MmiHf6_09640</name>
</gene>
<dbReference type="SMART" id="SM00710">
    <property type="entry name" value="PbH1"/>
    <property type="match status" value="7"/>
</dbReference>
<dbReference type="InterPro" id="IPR011050">
    <property type="entry name" value="Pectin_lyase_fold/virulence"/>
</dbReference>
<name>A0AA96V1K5_9EURY</name>
<dbReference type="RefSeq" id="WP_316556792.1">
    <property type="nucleotide sequence ID" value="NZ_CP131059.1"/>
</dbReference>
<keyword evidence="2" id="KW-0812">Transmembrane</keyword>
<keyword evidence="2" id="KW-0472">Membrane</keyword>
<dbReference type="GeneID" id="85195503"/>
<feature type="transmembrane region" description="Helical" evidence="2">
    <location>
        <begin position="543"/>
        <end position="565"/>
    </location>
</feature>
<proteinExistence type="predicted"/>
<dbReference type="AlphaFoldDB" id="A0AA96V1K5"/>
<evidence type="ECO:0000313" key="4">
    <source>
        <dbReference type="Proteomes" id="UP001302978"/>
    </source>
</evidence>
<dbReference type="InterPro" id="IPR006626">
    <property type="entry name" value="PbH1"/>
</dbReference>